<dbReference type="PANTHER" id="PTHR43289:SF6">
    <property type="entry name" value="SERINE_THREONINE-PROTEIN KINASE NEKL-3"/>
    <property type="match status" value="1"/>
</dbReference>
<dbReference type="Pfam" id="PF00069">
    <property type="entry name" value="Pkinase"/>
    <property type="match status" value="1"/>
</dbReference>
<dbReference type="Gene3D" id="1.10.510.10">
    <property type="entry name" value="Transferase(Phosphotransferase) domain 1"/>
    <property type="match status" value="1"/>
</dbReference>
<gene>
    <name evidence="9" type="primary">prkC2</name>
    <name evidence="9" type="ORF">SLAV_05420</name>
</gene>
<dbReference type="InterPro" id="IPR008271">
    <property type="entry name" value="Ser/Thr_kinase_AS"/>
</dbReference>
<dbReference type="SUPFAM" id="SSF56112">
    <property type="entry name" value="Protein kinase-like (PK-like)"/>
    <property type="match status" value="1"/>
</dbReference>
<dbReference type="GO" id="GO:0005524">
    <property type="term" value="F:ATP binding"/>
    <property type="evidence" value="ECO:0007669"/>
    <property type="project" value="UniProtKB-KW"/>
</dbReference>
<feature type="domain" description="Protein kinase" evidence="8">
    <location>
        <begin position="13"/>
        <end position="268"/>
    </location>
</feature>
<evidence type="ECO:0000313" key="9">
    <source>
        <dbReference type="EMBL" id="ATZ22989.1"/>
    </source>
</evidence>
<evidence type="ECO:0000256" key="3">
    <source>
        <dbReference type="ARBA" id="ARBA00022679"/>
    </source>
</evidence>
<feature type="region of interest" description="Disordered" evidence="7">
    <location>
        <begin position="286"/>
        <end position="306"/>
    </location>
</feature>
<proteinExistence type="predicted"/>
<dbReference type="GO" id="GO:0004674">
    <property type="term" value="F:protein serine/threonine kinase activity"/>
    <property type="evidence" value="ECO:0007669"/>
    <property type="project" value="UniProtKB-KW"/>
</dbReference>
<keyword evidence="6" id="KW-0067">ATP-binding</keyword>
<dbReference type="EC" id="2.7.11.1" evidence="1"/>
<evidence type="ECO:0000256" key="7">
    <source>
        <dbReference type="SAM" id="MobiDB-lite"/>
    </source>
</evidence>
<dbReference type="CDD" id="cd14014">
    <property type="entry name" value="STKc_PknB_like"/>
    <property type="match status" value="1"/>
</dbReference>
<dbReference type="PROSITE" id="PS50011">
    <property type="entry name" value="PROTEIN_KINASE_DOM"/>
    <property type="match status" value="1"/>
</dbReference>
<organism evidence="9 10">
    <name type="scientific">Streptomyces lavendulae subsp. lavendulae</name>
    <dbReference type="NCBI Taxonomy" id="58340"/>
    <lineage>
        <taxon>Bacteria</taxon>
        <taxon>Bacillati</taxon>
        <taxon>Actinomycetota</taxon>
        <taxon>Actinomycetes</taxon>
        <taxon>Kitasatosporales</taxon>
        <taxon>Streptomycetaceae</taxon>
        <taxon>Streptomyces</taxon>
    </lineage>
</organism>
<reference evidence="9 10" key="1">
    <citation type="submission" date="2017-11" db="EMBL/GenBank/DDBJ databases">
        <title>Complete genome sequence of Streptomyces lavendulae subsp. lavendulae CCM 3239 (formerly 'Streptomyces aureofaciens CCM 3239'), the producer of the angucycline-type antibiotic auricin.</title>
        <authorList>
            <person name="Busche T."/>
            <person name="Novakova R."/>
            <person name="Al'Dilaimi A."/>
            <person name="Homerova D."/>
            <person name="Feckova L."/>
            <person name="Rezuchova B."/>
            <person name="Mingyar E."/>
            <person name="Csolleiova D."/>
            <person name="Bekeova C."/>
            <person name="Winkler A."/>
            <person name="Sevcikova B."/>
            <person name="Kalinowski J."/>
            <person name="Kormanec J."/>
            <person name="Ruckert C."/>
        </authorList>
    </citation>
    <scope>NUCLEOTIDE SEQUENCE [LARGE SCALE GENOMIC DNA]</scope>
    <source>
        <strain evidence="9 10">CCM 3239</strain>
    </source>
</reference>
<keyword evidence="2" id="KW-0723">Serine/threonine-protein kinase</keyword>
<dbReference type="EMBL" id="CP024985">
    <property type="protein sequence ID" value="ATZ22989.1"/>
    <property type="molecule type" value="Genomic_DNA"/>
</dbReference>
<evidence type="ECO:0000256" key="4">
    <source>
        <dbReference type="ARBA" id="ARBA00022741"/>
    </source>
</evidence>
<protein>
    <recommendedName>
        <fullName evidence="1">non-specific serine/threonine protein kinase</fullName>
        <ecNumber evidence="1">2.7.11.1</ecNumber>
    </recommendedName>
</protein>
<dbReference type="AlphaFoldDB" id="A0A2K8P8C4"/>
<evidence type="ECO:0000256" key="5">
    <source>
        <dbReference type="ARBA" id="ARBA00022777"/>
    </source>
</evidence>
<dbReference type="Proteomes" id="UP000231791">
    <property type="component" value="Chromosome"/>
</dbReference>
<feature type="region of interest" description="Disordered" evidence="7">
    <location>
        <begin position="341"/>
        <end position="364"/>
    </location>
</feature>
<dbReference type="SMART" id="SM00220">
    <property type="entry name" value="S_TKc"/>
    <property type="match status" value="1"/>
</dbReference>
<dbReference type="PANTHER" id="PTHR43289">
    <property type="entry name" value="MITOGEN-ACTIVATED PROTEIN KINASE KINASE KINASE 20-RELATED"/>
    <property type="match status" value="1"/>
</dbReference>
<dbReference type="KEGG" id="slx:SLAV_05420"/>
<feature type="compositionally biased region" description="Low complexity" evidence="7">
    <location>
        <begin position="343"/>
        <end position="363"/>
    </location>
</feature>
<dbReference type="InterPro" id="IPR011009">
    <property type="entry name" value="Kinase-like_dom_sf"/>
</dbReference>
<evidence type="ECO:0000313" key="10">
    <source>
        <dbReference type="Proteomes" id="UP000231791"/>
    </source>
</evidence>
<dbReference type="Gene3D" id="3.30.200.20">
    <property type="entry name" value="Phosphorylase Kinase, domain 1"/>
    <property type="match status" value="1"/>
</dbReference>
<keyword evidence="5 9" id="KW-0418">Kinase</keyword>
<keyword evidence="4" id="KW-0547">Nucleotide-binding</keyword>
<accession>A0A2K8P8C4</accession>
<dbReference type="GeneID" id="49382210"/>
<evidence type="ECO:0000256" key="6">
    <source>
        <dbReference type="ARBA" id="ARBA00022840"/>
    </source>
</evidence>
<sequence>MSVQGELDRGRYVLDREPIAAGGMGTVWRGYDRKLKRAVAVKELRFAEGLSTSERDRQRARVMVEARAAARLDHPGIVPVYDVIEDDGRPWIVMRLVPGRSLAQEVEASGALSPQRTAEIGLEILAALEAAHGEGILHRDVKPQNVLLDAEGRAVLTDFGIASVMGATQPLTATGMVVGTVGYMAPERLSGSGAGPKADLWSLGATLYFTVEGRSAYHADDVVALIAAVASRDPEPMSRAGALAPAIAGLLVRDVGARWDAAAAKAYLQAVVAGSPGPEAPTLTAPRLSWNQDVPPATPGAGDVPARRLRPRGLTWLVASAAAAVLIAGGVAIGMQLTGGDGSAASHGGSPASPPASASAPEPNRFTAVPKLCQSGLVSTDNIGKLVYKGEPSGAPVDTVAVNQCEFKDSSDATLHVNLTMHGSVRAAKDLLKEPAYVANGRGGDVTRKDLALGDQADVTSFSSTVEVRVRISNLTIDIRNIAGPYGGGGDEKDAVPFAREIAAAAEAEARPGT</sequence>
<dbReference type="PROSITE" id="PS00108">
    <property type="entry name" value="PROTEIN_KINASE_ST"/>
    <property type="match status" value="1"/>
</dbReference>
<name>A0A2K8P8C4_STRLA</name>
<evidence type="ECO:0000256" key="1">
    <source>
        <dbReference type="ARBA" id="ARBA00012513"/>
    </source>
</evidence>
<evidence type="ECO:0000259" key="8">
    <source>
        <dbReference type="PROSITE" id="PS50011"/>
    </source>
</evidence>
<dbReference type="InterPro" id="IPR000719">
    <property type="entry name" value="Prot_kinase_dom"/>
</dbReference>
<keyword evidence="3 9" id="KW-0808">Transferase</keyword>
<evidence type="ECO:0000256" key="2">
    <source>
        <dbReference type="ARBA" id="ARBA00022527"/>
    </source>
</evidence>
<keyword evidence="10" id="KW-1185">Reference proteome</keyword>
<dbReference type="RefSeq" id="WP_051841397.1">
    <property type="nucleotide sequence ID" value="NZ_CP024985.1"/>
</dbReference>